<accession>A0ABP9R7J0</accession>
<dbReference type="Pfam" id="PF11906">
    <property type="entry name" value="DUF3426"/>
    <property type="match status" value="1"/>
</dbReference>
<dbReference type="EMBL" id="BAABLD010000017">
    <property type="protein sequence ID" value="GAA5172603.1"/>
    <property type="molecule type" value="Genomic_DNA"/>
</dbReference>
<feature type="transmembrane region" description="Helical" evidence="2">
    <location>
        <begin position="207"/>
        <end position="226"/>
    </location>
</feature>
<dbReference type="NCBIfam" id="TIGR02098">
    <property type="entry name" value="MJ0042_CXXC"/>
    <property type="match status" value="1"/>
</dbReference>
<comment type="caution">
    <text evidence="4">The sequence shown here is derived from an EMBL/GenBank/DDBJ whole genome shotgun (WGS) entry which is preliminary data.</text>
</comment>
<reference evidence="5" key="1">
    <citation type="journal article" date="2019" name="Int. J. Syst. Evol. Microbiol.">
        <title>The Global Catalogue of Microorganisms (GCM) 10K type strain sequencing project: providing services to taxonomists for standard genome sequencing and annotation.</title>
        <authorList>
            <consortium name="The Broad Institute Genomics Platform"/>
            <consortium name="The Broad Institute Genome Sequencing Center for Infectious Disease"/>
            <person name="Wu L."/>
            <person name="Ma J."/>
        </authorList>
    </citation>
    <scope>NUCLEOTIDE SEQUENCE [LARGE SCALE GENOMIC DNA]</scope>
    <source>
        <strain evidence="5">JCM 18715</strain>
    </source>
</reference>
<keyword evidence="2" id="KW-0472">Membrane</keyword>
<evidence type="ECO:0000256" key="2">
    <source>
        <dbReference type="SAM" id="Phobius"/>
    </source>
</evidence>
<dbReference type="InterPro" id="IPR011723">
    <property type="entry name" value="Znf/thioredoxin_put"/>
</dbReference>
<dbReference type="InterPro" id="IPR021834">
    <property type="entry name" value="DUF3426"/>
</dbReference>
<evidence type="ECO:0000313" key="4">
    <source>
        <dbReference type="EMBL" id="GAA5172603.1"/>
    </source>
</evidence>
<dbReference type="Pfam" id="PF13717">
    <property type="entry name" value="Zn_ribbon_4"/>
    <property type="match status" value="1"/>
</dbReference>
<organism evidence="4 5">
    <name type="scientific">Viridibacterium curvum</name>
    <dbReference type="NCBI Taxonomy" id="1101404"/>
    <lineage>
        <taxon>Bacteria</taxon>
        <taxon>Pseudomonadati</taxon>
        <taxon>Pseudomonadota</taxon>
        <taxon>Betaproteobacteria</taxon>
        <taxon>Rhodocyclales</taxon>
        <taxon>Rhodocyclaceae</taxon>
        <taxon>Viridibacterium</taxon>
    </lineage>
</organism>
<dbReference type="RefSeq" id="WP_345534804.1">
    <property type="nucleotide sequence ID" value="NZ_BAABLD010000017.1"/>
</dbReference>
<keyword evidence="2" id="KW-0812">Transmembrane</keyword>
<feature type="compositionally biased region" description="Low complexity" evidence="1">
    <location>
        <begin position="58"/>
        <end position="81"/>
    </location>
</feature>
<dbReference type="Proteomes" id="UP001500547">
    <property type="component" value="Unassembled WGS sequence"/>
</dbReference>
<feature type="region of interest" description="Disordered" evidence="1">
    <location>
        <begin position="58"/>
        <end position="89"/>
    </location>
</feature>
<evidence type="ECO:0000259" key="3">
    <source>
        <dbReference type="Pfam" id="PF13717"/>
    </source>
</evidence>
<protein>
    <recommendedName>
        <fullName evidence="3">Zinc finger/thioredoxin putative domain-containing protein</fullName>
    </recommendedName>
</protein>
<evidence type="ECO:0000313" key="5">
    <source>
        <dbReference type="Proteomes" id="UP001500547"/>
    </source>
</evidence>
<feature type="compositionally biased region" description="Low complexity" evidence="1">
    <location>
        <begin position="104"/>
        <end position="121"/>
    </location>
</feature>
<gene>
    <name evidence="4" type="ORF">GCM10025770_39070</name>
</gene>
<keyword evidence="5" id="KW-1185">Reference proteome</keyword>
<keyword evidence="2" id="KW-1133">Transmembrane helix</keyword>
<feature type="domain" description="Zinc finger/thioredoxin putative" evidence="3">
    <location>
        <begin position="3"/>
        <end position="36"/>
    </location>
</feature>
<feature type="region of interest" description="Disordered" evidence="1">
    <location>
        <begin position="102"/>
        <end position="121"/>
    </location>
</feature>
<proteinExistence type="predicted"/>
<evidence type="ECO:0000256" key="1">
    <source>
        <dbReference type="SAM" id="MobiDB-lite"/>
    </source>
</evidence>
<sequence length="358" mass="38591">MLITRCPHCQTSFRIRPEQLNLRGGRVRCGHCQTPFSALSSLDEMPEESAAARIAPPANATPAGATQAVAQAAPASPAPQAGDGDNMGDFDIQLDLEEEAREVAGGSATHGAPAATPASPAPAVEQISLGNMIDDLEDEIAAEGGALPDQHDPALADALESGTEEDAAPEGESVPQLHTVFLDEELPHHIKPDAAELAARRSRRNRLIAANVALALSGILLATYVLRAQLASQYPGLREPLEQACATLGCDVPYLRDAELVKLEGSELVPSKERRDGYQLAFTLRNEARYPVAWPQLEIILTDRYERWLTRRILEPSEWLPADMGRAPAFEAHGELTTRLDLASDVEAVGYKVGVFYR</sequence>
<name>A0ABP9R7J0_9RHOO</name>